<evidence type="ECO:0000313" key="7">
    <source>
        <dbReference type="Proteomes" id="UP000532936"/>
    </source>
</evidence>
<dbReference type="AlphaFoldDB" id="A0A7W6AB51"/>
<dbReference type="Pfam" id="PF00126">
    <property type="entry name" value="HTH_1"/>
    <property type="match status" value="1"/>
</dbReference>
<evidence type="ECO:0000256" key="4">
    <source>
        <dbReference type="ARBA" id="ARBA00023163"/>
    </source>
</evidence>
<accession>A0A7W6AB51</accession>
<evidence type="ECO:0000313" key="6">
    <source>
        <dbReference type="EMBL" id="MBB3873698.1"/>
    </source>
</evidence>
<dbReference type="SUPFAM" id="SSF53850">
    <property type="entry name" value="Periplasmic binding protein-like II"/>
    <property type="match status" value="1"/>
</dbReference>
<dbReference type="Proteomes" id="UP000532936">
    <property type="component" value="Unassembled WGS sequence"/>
</dbReference>
<reference evidence="6 7" key="1">
    <citation type="submission" date="2020-08" db="EMBL/GenBank/DDBJ databases">
        <title>Genomic Encyclopedia of Type Strains, Phase IV (KMG-IV): sequencing the most valuable type-strain genomes for metagenomic binning, comparative biology and taxonomic classification.</title>
        <authorList>
            <person name="Goeker M."/>
        </authorList>
    </citation>
    <scope>NUCLEOTIDE SEQUENCE [LARGE SCALE GENOMIC DNA]</scope>
    <source>
        <strain evidence="6 7">DSM 14878</strain>
    </source>
</reference>
<dbReference type="PROSITE" id="PS50931">
    <property type="entry name" value="HTH_LYSR"/>
    <property type="match status" value="1"/>
</dbReference>
<comment type="caution">
    <text evidence="6">The sequence shown here is derived from an EMBL/GenBank/DDBJ whole genome shotgun (WGS) entry which is preliminary data.</text>
</comment>
<dbReference type="InterPro" id="IPR005119">
    <property type="entry name" value="LysR_subst-bd"/>
</dbReference>
<evidence type="ECO:0000256" key="1">
    <source>
        <dbReference type="ARBA" id="ARBA00009437"/>
    </source>
</evidence>
<sequence length="301" mass="32388">MNSEPSWDLYRTFHAVLREGSLSGAARRLDMSQPSIARHIDALETALGAKLFLRTPRGLSPTDAALELKPLAERLAATSAALRRTAEGGGEGGALSGTVRISASEVVAVEHLPPVLARMRQAHPGLALELSPSNALDDLLQRKADVAVRMVRPEQQALVSRHIGALTIGLHAHRDYLARRGTPRTLADLKDHDLIGYDVETPAIRAAIQQYPALSRDAFALRVDSDVAQLAAIRAGFGIGICQTAVAAREPDLVRVLPDAFNIELETWIVMHEDLRGNARCRAVFDALVEGMSGIVGSSAR</sequence>
<dbReference type="InterPro" id="IPR036390">
    <property type="entry name" value="WH_DNA-bd_sf"/>
</dbReference>
<name>A0A7W6AB51_9CAUL</name>
<gene>
    <name evidence="6" type="ORF">GGR11_003264</name>
</gene>
<keyword evidence="3 6" id="KW-0238">DNA-binding</keyword>
<dbReference type="InterPro" id="IPR058163">
    <property type="entry name" value="LysR-type_TF_proteobact-type"/>
</dbReference>
<dbReference type="GO" id="GO:0043565">
    <property type="term" value="F:sequence-specific DNA binding"/>
    <property type="evidence" value="ECO:0007669"/>
    <property type="project" value="TreeGrafter"/>
</dbReference>
<dbReference type="Gene3D" id="1.10.10.10">
    <property type="entry name" value="Winged helix-like DNA-binding domain superfamily/Winged helix DNA-binding domain"/>
    <property type="match status" value="1"/>
</dbReference>
<dbReference type="GO" id="GO:0006351">
    <property type="term" value="P:DNA-templated transcription"/>
    <property type="evidence" value="ECO:0007669"/>
    <property type="project" value="TreeGrafter"/>
</dbReference>
<dbReference type="SUPFAM" id="SSF46785">
    <property type="entry name" value="Winged helix' DNA-binding domain"/>
    <property type="match status" value="1"/>
</dbReference>
<dbReference type="Pfam" id="PF03466">
    <property type="entry name" value="LysR_substrate"/>
    <property type="match status" value="1"/>
</dbReference>
<dbReference type="InterPro" id="IPR000847">
    <property type="entry name" value="LysR_HTH_N"/>
</dbReference>
<dbReference type="RefSeq" id="WP_183198720.1">
    <property type="nucleotide sequence ID" value="NZ_JACIDA010000004.1"/>
</dbReference>
<dbReference type="InterPro" id="IPR036388">
    <property type="entry name" value="WH-like_DNA-bd_sf"/>
</dbReference>
<dbReference type="Gene3D" id="3.40.190.290">
    <property type="match status" value="1"/>
</dbReference>
<keyword evidence="2" id="KW-0805">Transcription regulation</keyword>
<protein>
    <submittedName>
        <fullName evidence="6">DNA-binding transcriptional LysR family regulator</fullName>
    </submittedName>
</protein>
<evidence type="ECO:0000256" key="2">
    <source>
        <dbReference type="ARBA" id="ARBA00023015"/>
    </source>
</evidence>
<evidence type="ECO:0000256" key="3">
    <source>
        <dbReference type="ARBA" id="ARBA00023125"/>
    </source>
</evidence>
<dbReference type="PANTHER" id="PTHR30537:SF3">
    <property type="entry name" value="TRANSCRIPTIONAL REGULATORY PROTEIN"/>
    <property type="match status" value="1"/>
</dbReference>
<proteinExistence type="inferred from homology"/>
<dbReference type="PANTHER" id="PTHR30537">
    <property type="entry name" value="HTH-TYPE TRANSCRIPTIONAL REGULATOR"/>
    <property type="match status" value="1"/>
</dbReference>
<feature type="domain" description="HTH lysR-type" evidence="5">
    <location>
        <begin position="5"/>
        <end position="62"/>
    </location>
</feature>
<dbReference type="PRINTS" id="PR00039">
    <property type="entry name" value="HTHLYSR"/>
</dbReference>
<evidence type="ECO:0000259" key="5">
    <source>
        <dbReference type="PROSITE" id="PS50931"/>
    </source>
</evidence>
<comment type="similarity">
    <text evidence="1">Belongs to the LysR transcriptional regulatory family.</text>
</comment>
<dbReference type="GO" id="GO:0003700">
    <property type="term" value="F:DNA-binding transcription factor activity"/>
    <property type="evidence" value="ECO:0007669"/>
    <property type="project" value="InterPro"/>
</dbReference>
<organism evidence="6 7">
    <name type="scientific">Brevundimonas mediterranea</name>
    <dbReference type="NCBI Taxonomy" id="74329"/>
    <lineage>
        <taxon>Bacteria</taxon>
        <taxon>Pseudomonadati</taxon>
        <taxon>Pseudomonadota</taxon>
        <taxon>Alphaproteobacteria</taxon>
        <taxon>Caulobacterales</taxon>
        <taxon>Caulobacteraceae</taxon>
        <taxon>Brevundimonas</taxon>
    </lineage>
</organism>
<keyword evidence="4" id="KW-0804">Transcription</keyword>
<dbReference type="EMBL" id="JACIDA010000004">
    <property type="protein sequence ID" value="MBB3873698.1"/>
    <property type="molecule type" value="Genomic_DNA"/>
</dbReference>